<evidence type="ECO:0000313" key="3">
    <source>
        <dbReference type="Proteomes" id="UP000237968"/>
    </source>
</evidence>
<dbReference type="GO" id="GO:0016020">
    <property type="term" value="C:membrane"/>
    <property type="evidence" value="ECO:0007669"/>
    <property type="project" value="TreeGrafter"/>
</dbReference>
<protein>
    <submittedName>
        <fullName evidence="2">Uncharacterized protein</fullName>
    </submittedName>
</protein>
<dbReference type="InterPro" id="IPR010721">
    <property type="entry name" value="UstE-like"/>
</dbReference>
<keyword evidence="1" id="KW-0812">Transmembrane</keyword>
<dbReference type="PANTHER" id="PTHR32251:SF23">
    <property type="entry name" value="3-OXO-5-ALPHA-STEROID 4-DEHYDROGENASE (DUF1295)"/>
    <property type="match status" value="1"/>
</dbReference>
<evidence type="ECO:0000256" key="1">
    <source>
        <dbReference type="SAM" id="Phobius"/>
    </source>
</evidence>
<feature type="transmembrane region" description="Helical" evidence="1">
    <location>
        <begin position="218"/>
        <end position="237"/>
    </location>
</feature>
<feature type="transmembrane region" description="Helical" evidence="1">
    <location>
        <begin position="44"/>
        <end position="69"/>
    </location>
</feature>
<keyword evidence="3" id="KW-1185">Reference proteome</keyword>
<organism evidence="2 3">
    <name type="scientific">Enhygromyxa salina</name>
    <dbReference type="NCBI Taxonomy" id="215803"/>
    <lineage>
        <taxon>Bacteria</taxon>
        <taxon>Pseudomonadati</taxon>
        <taxon>Myxococcota</taxon>
        <taxon>Polyangia</taxon>
        <taxon>Nannocystales</taxon>
        <taxon>Nannocystaceae</taxon>
        <taxon>Enhygromyxa</taxon>
    </lineage>
</organism>
<dbReference type="RefSeq" id="WP_219906878.1">
    <property type="nucleotide sequence ID" value="NZ_PVNK01000242.1"/>
</dbReference>
<sequence length="266" mass="29691">MLDPILSNAMLACAAVAASCWLLSVVTREYSWVDRVWSIAPVAYVGYFAWASGWTPRLVLIAALVLAWGARLTFNYARKGGYAPGGEDYRWAALREAMSPTAFQVFNFVFIAGFQNALLLLLSLPAWAAARQTTPLGWIDAALAFAFVVLLGVETVADQQQWRFQTDKRAALERGEPAQPFLTSGLFRYSRHPNFFAEQGMWWVVALFALAAGARDWAVIFAGPVILVALFQGSTAFTEALSLRKYPSYADYQRSTSKLILWWPRR</sequence>
<dbReference type="AlphaFoldDB" id="A0A2S9XEX9"/>
<comment type="caution">
    <text evidence="2">The sequence shown here is derived from an EMBL/GenBank/DDBJ whole genome shotgun (WGS) entry which is preliminary data.</text>
</comment>
<dbReference type="Pfam" id="PF06966">
    <property type="entry name" value="DUF1295"/>
    <property type="match status" value="1"/>
</dbReference>
<feature type="transmembrane region" description="Helical" evidence="1">
    <location>
        <begin position="105"/>
        <end position="130"/>
    </location>
</feature>
<gene>
    <name evidence="2" type="ORF">ENSA5_55450</name>
</gene>
<accession>A0A2S9XEX9</accession>
<dbReference type="PROSITE" id="PS50244">
    <property type="entry name" value="S5A_REDUCTASE"/>
    <property type="match status" value="1"/>
</dbReference>
<feature type="transmembrane region" description="Helical" evidence="1">
    <location>
        <begin position="195"/>
        <end position="212"/>
    </location>
</feature>
<reference evidence="2 3" key="1">
    <citation type="submission" date="2018-03" db="EMBL/GenBank/DDBJ databases">
        <title>Draft Genome Sequences of the Obligatory Marine Myxobacteria Enhygromyxa salina SWB005.</title>
        <authorList>
            <person name="Poehlein A."/>
            <person name="Moghaddam J.A."/>
            <person name="Harms H."/>
            <person name="Alanjari M."/>
            <person name="Koenig G.M."/>
            <person name="Daniel R."/>
            <person name="Schaeberle T.F."/>
        </authorList>
    </citation>
    <scope>NUCLEOTIDE SEQUENCE [LARGE SCALE GENOMIC DNA]</scope>
    <source>
        <strain evidence="2 3">SWB005</strain>
    </source>
</reference>
<keyword evidence="1" id="KW-1133">Transmembrane helix</keyword>
<evidence type="ECO:0000313" key="2">
    <source>
        <dbReference type="EMBL" id="PRP91428.1"/>
    </source>
</evidence>
<dbReference type="PANTHER" id="PTHR32251">
    <property type="entry name" value="3-OXO-5-ALPHA-STEROID 4-DEHYDROGENASE"/>
    <property type="match status" value="1"/>
</dbReference>
<feature type="transmembrane region" description="Helical" evidence="1">
    <location>
        <begin position="136"/>
        <end position="153"/>
    </location>
</feature>
<dbReference type="Gene3D" id="1.20.120.1630">
    <property type="match status" value="1"/>
</dbReference>
<keyword evidence="1" id="KW-0472">Membrane</keyword>
<dbReference type="EMBL" id="PVNK01000242">
    <property type="protein sequence ID" value="PRP91428.1"/>
    <property type="molecule type" value="Genomic_DNA"/>
</dbReference>
<dbReference type="Proteomes" id="UP000237968">
    <property type="component" value="Unassembled WGS sequence"/>
</dbReference>
<name>A0A2S9XEX9_9BACT</name>
<proteinExistence type="predicted"/>